<accession>A0AAD2H386</accession>
<evidence type="ECO:0000313" key="5">
    <source>
        <dbReference type="EMBL" id="CAK5268192.1"/>
    </source>
</evidence>
<feature type="domain" description="Glycosyltransferase subfamily 4-like N-terminal" evidence="4">
    <location>
        <begin position="48"/>
        <end position="211"/>
    </location>
</feature>
<keyword evidence="6" id="KW-1185">Reference proteome</keyword>
<keyword evidence="1" id="KW-0328">Glycosyltransferase</keyword>
<gene>
    <name evidence="5" type="ORF">MYCIT1_LOCUS11301</name>
</gene>
<feature type="domain" description="Glycosyl transferase family 1" evidence="3">
    <location>
        <begin position="239"/>
        <end position="384"/>
    </location>
</feature>
<dbReference type="AlphaFoldDB" id="A0AAD2H386"/>
<sequence length="718" mass="75309">MTMDTTMAVEQPIEPLRVAIVAGECGAIRGLGLEAKLGREENFLPKIDGSTVTLAHLLEHMQAVGIEGMLFGPESGMEEYAGAKLFGTYGVPLKVYPGLKINFLSPSFISALRNFAPHVIHLVDPIWLGVQSLFALRALFPDTPIVTSHHTNLPTYAAIFGYPYFPARTWSVQAWLHSFGQAVMVPSASTGKGLESWGYTGVRVVGRGVETGMFSPTFRSADLRASWGCTPSVSSSTAVEKTVILSVARISPEKNLSLIVDAFAALPPRVRRNAKLVFVGDGPYEGVLRALAESRGLRAACTKNGAGGAEHADVIFTGQLTGRALSEAFASADVICAPSLTETFGQVTLQGMASGLPVVGLYAEGTADVVTHLQTGLLLDVYGAASASSPWSPLFPLDDAKVAHWGSADALMQEDSGSQSSSVYLAGRPSVVGRFATLMEVLICEPDMRREMGQRAAQQALAWTWERCTGKMVEVYMEVVKGSIAVEGGGVSVPVGDPQLSSAKLGSLIPGSALPRVLTHRRGSSSSASSVSSLVSPVTPPFSALASPTTTYTSASVYPVSLPSPSSSTSDLASPALTYASSVLSSPSIASPLCSPASAIWSPATVFAMAGYSIKGKGRDHQESSLAEFALPPPALSLGQALARVETSDSARSTVPGGPLASKSRPSGVRRSHRVVNDTWTRLAVDISVVLQALVGATLTHAAYMLPTMSDVFGGPRR</sequence>
<dbReference type="Gene3D" id="3.40.50.2000">
    <property type="entry name" value="Glycogen Phosphorylase B"/>
    <property type="match status" value="2"/>
</dbReference>
<comment type="caution">
    <text evidence="5">The sequence shown here is derived from an EMBL/GenBank/DDBJ whole genome shotgun (WGS) entry which is preliminary data.</text>
</comment>
<feature type="region of interest" description="Disordered" evidence="2">
    <location>
        <begin position="647"/>
        <end position="671"/>
    </location>
</feature>
<dbReference type="PANTHER" id="PTHR45947">
    <property type="entry name" value="SULFOQUINOVOSYL TRANSFERASE SQD2"/>
    <property type="match status" value="1"/>
</dbReference>
<evidence type="ECO:0000256" key="1">
    <source>
        <dbReference type="ARBA" id="ARBA00022676"/>
    </source>
</evidence>
<dbReference type="EMBL" id="CAVNYO010000138">
    <property type="protein sequence ID" value="CAK5268192.1"/>
    <property type="molecule type" value="Genomic_DNA"/>
</dbReference>
<dbReference type="PANTHER" id="PTHR45947:SF3">
    <property type="entry name" value="SULFOQUINOVOSYL TRANSFERASE SQD2"/>
    <property type="match status" value="1"/>
</dbReference>
<dbReference type="Proteomes" id="UP001295794">
    <property type="component" value="Unassembled WGS sequence"/>
</dbReference>
<dbReference type="InterPro" id="IPR028098">
    <property type="entry name" value="Glyco_trans_4-like_N"/>
</dbReference>
<name>A0AAD2H386_9AGAR</name>
<dbReference type="Pfam" id="PF13439">
    <property type="entry name" value="Glyco_transf_4"/>
    <property type="match status" value="1"/>
</dbReference>
<reference evidence="5" key="1">
    <citation type="submission" date="2023-11" db="EMBL/GenBank/DDBJ databases">
        <authorList>
            <person name="De Vega J J."/>
            <person name="De Vega J J."/>
        </authorList>
    </citation>
    <scope>NUCLEOTIDE SEQUENCE</scope>
</reference>
<evidence type="ECO:0008006" key="7">
    <source>
        <dbReference type="Google" id="ProtNLM"/>
    </source>
</evidence>
<dbReference type="InterPro" id="IPR001296">
    <property type="entry name" value="Glyco_trans_1"/>
</dbReference>
<evidence type="ECO:0000259" key="3">
    <source>
        <dbReference type="Pfam" id="PF00534"/>
    </source>
</evidence>
<evidence type="ECO:0000313" key="6">
    <source>
        <dbReference type="Proteomes" id="UP001295794"/>
    </source>
</evidence>
<dbReference type="GO" id="GO:0016757">
    <property type="term" value="F:glycosyltransferase activity"/>
    <property type="evidence" value="ECO:0007669"/>
    <property type="project" value="UniProtKB-KW"/>
</dbReference>
<protein>
    <recommendedName>
        <fullName evidence="7">Glycosyltransferase family 4 protein</fullName>
    </recommendedName>
</protein>
<evidence type="ECO:0000259" key="4">
    <source>
        <dbReference type="Pfam" id="PF13439"/>
    </source>
</evidence>
<dbReference type="Pfam" id="PF00534">
    <property type="entry name" value="Glycos_transf_1"/>
    <property type="match status" value="1"/>
</dbReference>
<organism evidence="5 6">
    <name type="scientific">Mycena citricolor</name>
    <dbReference type="NCBI Taxonomy" id="2018698"/>
    <lineage>
        <taxon>Eukaryota</taxon>
        <taxon>Fungi</taxon>
        <taxon>Dikarya</taxon>
        <taxon>Basidiomycota</taxon>
        <taxon>Agaricomycotina</taxon>
        <taxon>Agaricomycetes</taxon>
        <taxon>Agaricomycetidae</taxon>
        <taxon>Agaricales</taxon>
        <taxon>Marasmiineae</taxon>
        <taxon>Mycenaceae</taxon>
        <taxon>Mycena</taxon>
    </lineage>
</organism>
<keyword evidence="1" id="KW-0808">Transferase</keyword>
<evidence type="ECO:0000256" key="2">
    <source>
        <dbReference type="SAM" id="MobiDB-lite"/>
    </source>
</evidence>
<proteinExistence type="predicted"/>
<dbReference type="SUPFAM" id="SSF53756">
    <property type="entry name" value="UDP-Glycosyltransferase/glycogen phosphorylase"/>
    <property type="match status" value="1"/>
</dbReference>
<dbReference type="InterPro" id="IPR050194">
    <property type="entry name" value="Glycosyltransferase_grp1"/>
</dbReference>